<proteinExistence type="predicted"/>
<reference evidence="2" key="1">
    <citation type="submission" date="2020-04" db="EMBL/GenBank/DDBJ databases">
        <title>Deep metagenomics examines the oral microbiome during advanced dental caries in children, revealing novel taxa and co-occurrences with host molecules.</title>
        <authorList>
            <person name="Baker J.L."/>
            <person name="Morton J.T."/>
            <person name="Dinis M."/>
            <person name="Alvarez R."/>
            <person name="Tran N.C."/>
            <person name="Knight R."/>
            <person name="Edlund A."/>
        </authorList>
    </citation>
    <scope>NUCLEOTIDE SEQUENCE</scope>
    <source>
        <strain evidence="2">JCVI_23_bin.11</strain>
    </source>
</reference>
<organism evidence="2 3">
    <name type="scientific">Parvimonas micra</name>
    <dbReference type="NCBI Taxonomy" id="33033"/>
    <lineage>
        <taxon>Bacteria</taxon>
        <taxon>Bacillati</taxon>
        <taxon>Bacillota</taxon>
        <taxon>Tissierellia</taxon>
        <taxon>Tissierellales</taxon>
        <taxon>Peptoniphilaceae</taxon>
        <taxon>Parvimonas</taxon>
    </lineage>
</organism>
<evidence type="ECO:0000256" key="1">
    <source>
        <dbReference type="SAM" id="Phobius"/>
    </source>
</evidence>
<keyword evidence="1" id="KW-0472">Membrane</keyword>
<feature type="transmembrane region" description="Helical" evidence="1">
    <location>
        <begin position="63"/>
        <end position="84"/>
    </location>
</feature>
<gene>
    <name evidence="2" type="ORF">HXM94_00975</name>
</gene>
<accession>A0A930DZK4</accession>
<protein>
    <submittedName>
        <fullName evidence="2">Uncharacterized protein</fullName>
    </submittedName>
</protein>
<comment type="caution">
    <text evidence="2">The sequence shown here is derived from an EMBL/GenBank/DDBJ whole genome shotgun (WGS) entry which is preliminary data.</text>
</comment>
<dbReference type="RefSeq" id="WP_278476865.1">
    <property type="nucleotide sequence ID" value="NZ_JABZRE010000002.1"/>
</dbReference>
<evidence type="ECO:0000313" key="3">
    <source>
        <dbReference type="Proteomes" id="UP000758611"/>
    </source>
</evidence>
<dbReference type="AlphaFoldDB" id="A0A930DZK4"/>
<name>A0A930DZK4_9FIRM</name>
<evidence type="ECO:0000313" key="2">
    <source>
        <dbReference type="EMBL" id="MBF1306348.1"/>
    </source>
</evidence>
<sequence length="222" mass="25716">MKKKNKKLEVRKPNQEVRLASNVYIILIISFYSMIGIMTLCSLMLLIGIIAFKTNNLPLFSQIKTVISTIMIIIVLMFLILYPIKNTIEPETKLEKDAFIFALNRLGLKSKCELEKLNGIIHNLKRDRLHFSSESDLYRIYLLLENGQMVDYLISLRDLKQLIKIGQKVKIRNSNLKLPISGWCSDHLSISVIDEEGKTFYKFESYEPFNNKTKLKGRKIVG</sequence>
<dbReference type="Proteomes" id="UP000758611">
    <property type="component" value="Unassembled WGS sequence"/>
</dbReference>
<keyword evidence="1" id="KW-0812">Transmembrane</keyword>
<keyword evidence="1" id="KW-1133">Transmembrane helix</keyword>
<feature type="transmembrane region" description="Helical" evidence="1">
    <location>
        <begin position="21"/>
        <end position="51"/>
    </location>
</feature>
<dbReference type="EMBL" id="JABZRE010000002">
    <property type="protein sequence ID" value="MBF1306348.1"/>
    <property type="molecule type" value="Genomic_DNA"/>
</dbReference>